<keyword evidence="2" id="KW-1185">Reference proteome</keyword>
<evidence type="ECO:0000313" key="1">
    <source>
        <dbReference type="EMBL" id="RIV91842.1"/>
    </source>
</evidence>
<gene>
    <name evidence="1" type="ORF">D2V17_02585</name>
</gene>
<reference evidence="1 2" key="1">
    <citation type="submission" date="2018-08" db="EMBL/GenBank/DDBJ databases">
        <title>Erythrobacter zhengii sp.nov., a bacterium isolated from deep-sea sediment.</title>
        <authorList>
            <person name="Fang C."/>
            <person name="Wu Y.-H."/>
            <person name="Sun C."/>
            <person name="Wang H."/>
            <person name="Cheng H."/>
            <person name="Meng F.-X."/>
            <person name="Wang C.-S."/>
            <person name="Xu X.-W."/>
        </authorList>
    </citation>
    <scope>NUCLEOTIDE SEQUENCE [LARGE SCALE GENOMIC DNA]</scope>
    <source>
        <strain evidence="1 2">CCTCC AB 2015396</strain>
    </source>
</reference>
<dbReference type="AlphaFoldDB" id="A0A3A1PDJ6"/>
<dbReference type="EMBL" id="QXFM01000017">
    <property type="protein sequence ID" value="RIV91842.1"/>
    <property type="molecule type" value="Genomic_DNA"/>
</dbReference>
<accession>A0A3A1PDJ6</accession>
<proteinExistence type="predicted"/>
<evidence type="ECO:0000313" key="2">
    <source>
        <dbReference type="Proteomes" id="UP000265366"/>
    </source>
</evidence>
<organism evidence="1 2">
    <name type="scientific">Aurantiacibacter xanthus</name>
    <dbReference type="NCBI Taxonomy" id="1784712"/>
    <lineage>
        <taxon>Bacteria</taxon>
        <taxon>Pseudomonadati</taxon>
        <taxon>Pseudomonadota</taxon>
        <taxon>Alphaproteobacteria</taxon>
        <taxon>Sphingomonadales</taxon>
        <taxon>Erythrobacteraceae</taxon>
        <taxon>Aurantiacibacter</taxon>
    </lineage>
</organism>
<name>A0A3A1PDJ6_9SPHN</name>
<sequence length="133" mass="14772">MPVSLWAQDRRAASAAELAARQRAQLREDLARPDECQPDAMQPDTIVVCGPVERRREQTRRAMSVLPPPIEAQVNQLDGLREPPCWVSGKATACFRGGWAPPPIYLIDLDAIPEALTPEQAEHVYRAEDLPPP</sequence>
<comment type="caution">
    <text evidence="1">The sequence shown here is derived from an EMBL/GenBank/DDBJ whole genome shotgun (WGS) entry which is preliminary data.</text>
</comment>
<dbReference type="Proteomes" id="UP000265366">
    <property type="component" value="Unassembled WGS sequence"/>
</dbReference>
<protein>
    <submittedName>
        <fullName evidence="1">Uncharacterized protein</fullName>
    </submittedName>
</protein>